<accession>A0ABS5V686</accession>
<organism evidence="1 2">
    <name type="scientific">Shewanella jiangmenensis</name>
    <dbReference type="NCBI Taxonomy" id="2837387"/>
    <lineage>
        <taxon>Bacteria</taxon>
        <taxon>Pseudomonadati</taxon>
        <taxon>Pseudomonadota</taxon>
        <taxon>Gammaproteobacteria</taxon>
        <taxon>Alteromonadales</taxon>
        <taxon>Shewanellaceae</taxon>
        <taxon>Shewanella</taxon>
    </lineage>
</organism>
<sequence>MTTETTEPLLIVLHRLEPGCLGPDGALHIEQFCELAQKALRSHAADICQWQLQPRFDKSLPEMSYFLGSKQLSKEQTDRYLEMFSEEIDAFEERFHGKLTQLINMYLARKR</sequence>
<reference evidence="1 2" key="1">
    <citation type="submission" date="2021-05" db="EMBL/GenBank/DDBJ databases">
        <title>Shewanella sp. JM162201.</title>
        <authorList>
            <person name="Xu S."/>
            <person name="Li A."/>
        </authorList>
    </citation>
    <scope>NUCLEOTIDE SEQUENCE [LARGE SCALE GENOMIC DNA]</scope>
    <source>
        <strain evidence="1 2">JM162201</strain>
    </source>
</reference>
<evidence type="ECO:0008006" key="3">
    <source>
        <dbReference type="Google" id="ProtNLM"/>
    </source>
</evidence>
<dbReference type="Proteomes" id="UP001195903">
    <property type="component" value="Unassembled WGS sequence"/>
</dbReference>
<evidence type="ECO:0000313" key="1">
    <source>
        <dbReference type="EMBL" id="MBT1445478.1"/>
    </source>
</evidence>
<protein>
    <recommendedName>
        <fullName evidence="3">Orphan protein</fullName>
    </recommendedName>
</protein>
<comment type="caution">
    <text evidence="1">The sequence shown here is derived from an EMBL/GenBank/DDBJ whole genome shotgun (WGS) entry which is preliminary data.</text>
</comment>
<evidence type="ECO:0000313" key="2">
    <source>
        <dbReference type="Proteomes" id="UP001195903"/>
    </source>
</evidence>
<proteinExistence type="predicted"/>
<gene>
    <name evidence="1" type="ORF">KJI95_13220</name>
</gene>
<keyword evidence="2" id="KW-1185">Reference proteome</keyword>
<name>A0ABS5V686_9GAMM</name>
<dbReference type="RefSeq" id="WP_214507681.1">
    <property type="nucleotide sequence ID" value="NZ_JAHEPS010000005.1"/>
</dbReference>
<dbReference type="EMBL" id="JAHEPS010000005">
    <property type="protein sequence ID" value="MBT1445478.1"/>
    <property type="molecule type" value="Genomic_DNA"/>
</dbReference>